<dbReference type="STRING" id="871651.SAMN05421688_2132"/>
<dbReference type="AlphaFoldDB" id="A0A1I0XDH9"/>
<evidence type="ECO:0000313" key="3">
    <source>
        <dbReference type="Proteomes" id="UP000198796"/>
    </source>
</evidence>
<feature type="transmembrane region" description="Helical" evidence="1">
    <location>
        <begin position="206"/>
        <end position="226"/>
    </location>
</feature>
<reference evidence="2 3" key="1">
    <citation type="submission" date="2016-10" db="EMBL/GenBank/DDBJ databases">
        <authorList>
            <person name="de Groot N.N."/>
        </authorList>
    </citation>
    <scope>NUCLEOTIDE SEQUENCE [LARGE SCALE GENOMIC DNA]</scope>
    <source>
        <strain evidence="2 3">DSM 29316</strain>
    </source>
</reference>
<organism evidence="2 3">
    <name type="scientific">Poseidonocella pacifica</name>
    <dbReference type="NCBI Taxonomy" id="871651"/>
    <lineage>
        <taxon>Bacteria</taxon>
        <taxon>Pseudomonadati</taxon>
        <taxon>Pseudomonadota</taxon>
        <taxon>Alphaproteobacteria</taxon>
        <taxon>Rhodobacterales</taxon>
        <taxon>Roseobacteraceae</taxon>
        <taxon>Poseidonocella</taxon>
    </lineage>
</organism>
<sequence length="239" mass="25072">MTPDALVTFVALLFAHLLADFILQTGWIVANKRKPGVLLLHGALVLLAAQVTVGSLSPILIALAAAHVAIDAAKIYGQFNRFSGFAIDQIAHLGTLVLVAGIAPSLFVEGIWADIPHTPTLFLVGAAFIAAVAMGEHGIALLMRPYGARVRSRGLPQAGRLIGRLERAVVVLLVLAQMPLGIGFLLTAKSILRFGTASRDQQSAEYVIIGTLASFSWALAVGLATVHGMTLLETGATNP</sequence>
<dbReference type="Pfam" id="PF11750">
    <property type="entry name" value="DUF3307"/>
    <property type="match status" value="1"/>
</dbReference>
<feature type="transmembrane region" description="Helical" evidence="1">
    <location>
        <begin position="164"/>
        <end position="186"/>
    </location>
</feature>
<dbReference type="EMBL" id="FOJU01000003">
    <property type="protein sequence ID" value="SFA98757.1"/>
    <property type="molecule type" value="Genomic_DNA"/>
</dbReference>
<keyword evidence="1" id="KW-1133">Transmembrane helix</keyword>
<keyword evidence="3" id="KW-1185">Reference proteome</keyword>
<feature type="transmembrane region" description="Helical" evidence="1">
    <location>
        <begin position="90"/>
        <end position="108"/>
    </location>
</feature>
<dbReference type="InterPro" id="IPR021737">
    <property type="entry name" value="Phage_phiKZ_Orf197"/>
</dbReference>
<dbReference type="RefSeq" id="WP_092064296.1">
    <property type="nucleotide sequence ID" value="NZ_FOJU01000003.1"/>
</dbReference>
<keyword evidence="1" id="KW-0472">Membrane</keyword>
<dbReference type="OrthoDB" id="8536716at2"/>
<keyword evidence="1" id="KW-0812">Transmembrane</keyword>
<evidence type="ECO:0000256" key="1">
    <source>
        <dbReference type="SAM" id="Phobius"/>
    </source>
</evidence>
<gene>
    <name evidence="2" type="ORF">SAMN05421688_2132</name>
</gene>
<feature type="transmembrane region" description="Helical" evidence="1">
    <location>
        <begin position="43"/>
        <end position="70"/>
    </location>
</feature>
<proteinExistence type="predicted"/>
<accession>A0A1I0XDH9</accession>
<protein>
    <recommendedName>
        <fullName evidence="4">DUF3307 domain-containing protein</fullName>
    </recommendedName>
</protein>
<evidence type="ECO:0008006" key="4">
    <source>
        <dbReference type="Google" id="ProtNLM"/>
    </source>
</evidence>
<name>A0A1I0XDH9_9RHOB</name>
<dbReference type="Proteomes" id="UP000198796">
    <property type="component" value="Unassembled WGS sequence"/>
</dbReference>
<feature type="transmembrane region" description="Helical" evidence="1">
    <location>
        <begin position="120"/>
        <end position="143"/>
    </location>
</feature>
<evidence type="ECO:0000313" key="2">
    <source>
        <dbReference type="EMBL" id="SFA98757.1"/>
    </source>
</evidence>